<dbReference type="Proteomes" id="UP000289437">
    <property type="component" value="Unassembled WGS sequence"/>
</dbReference>
<keyword evidence="1" id="KW-0812">Transmembrane</keyword>
<dbReference type="InterPro" id="IPR050879">
    <property type="entry name" value="Acyltransferase_3"/>
</dbReference>
<evidence type="ECO:0000256" key="1">
    <source>
        <dbReference type="SAM" id="Phobius"/>
    </source>
</evidence>
<dbReference type="InterPro" id="IPR002656">
    <property type="entry name" value="Acyl_transf_3_dom"/>
</dbReference>
<feature type="domain" description="Acyltransferase 3" evidence="2">
    <location>
        <begin position="18"/>
        <end position="304"/>
    </location>
</feature>
<protein>
    <submittedName>
        <fullName evidence="3">O-antigen acetylase</fullName>
    </submittedName>
</protein>
<feature type="transmembrane region" description="Helical" evidence="1">
    <location>
        <begin position="231"/>
        <end position="249"/>
    </location>
</feature>
<name>A0A4Q0T3J5_9BACT</name>
<feature type="transmembrane region" description="Helical" evidence="1">
    <location>
        <begin position="203"/>
        <end position="219"/>
    </location>
</feature>
<dbReference type="GO" id="GO:0000271">
    <property type="term" value="P:polysaccharide biosynthetic process"/>
    <property type="evidence" value="ECO:0007669"/>
    <property type="project" value="TreeGrafter"/>
</dbReference>
<dbReference type="PANTHER" id="PTHR23028:SF53">
    <property type="entry name" value="ACYL_TRANSF_3 DOMAIN-CONTAINING PROTEIN"/>
    <property type="match status" value="1"/>
</dbReference>
<gene>
    <name evidence="3" type="ORF">GRAN_1157</name>
</gene>
<dbReference type="OrthoDB" id="9796461at2"/>
<dbReference type="EMBL" id="RDSM01000001">
    <property type="protein sequence ID" value="RXH57847.1"/>
    <property type="molecule type" value="Genomic_DNA"/>
</dbReference>
<dbReference type="RefSeq" id="WP_128911954.1">
    <property type="nucleotide sequence ID" value="NZ_RDSM01000001.1"/>
</dbReference>
<feature type="transmembrane region" description="Helical" evidence="1">
    <location>
        <begin position="173"/>
        <end position="191"/>
    </location>
</feature>
<feature type="transmembrane region" description="Helical" evidence="1">
    <location>
        <begin position="91"/>
        <end position="108"/>
    </location>
</feature>
<keyword evidence="1" id="KW-1133">Transmembrane helix</keyword>
<reference evidence="3 4" key="1">
    <citation type="submission" date="2018-11" db="EMBL/GenBank/DDBJ databases">
        <authorList>
            <person name="Mardanov A.V."/>
            <person name="Ravin N.V."/>
            <person name="Dedysh S.N."/>
        </authorList>
    </citation>
    <scope>NUCLEOTIDE SEQUENCE [LARGE SCALE GENOMIC DNA]</scope>
    <source>
        <strain evidence="3 4">AF10</strain>
    </source>
</reference>
<feature type="transmembrane region" description="Helical" evidence="1">
    <location>
        <begin position="319"/>
        <end position="337"/>
    </location>
</feature>
<dbReference type="GO" id="GO:0016020">
    <property type="term" value="C:membrane"/>
    <property type="evidence" value="ECO:0007669"/>
    <property type="project" value="TreeGrafter"/>
</dbReference>
<reference evidence="4" key="2">
    <citation type="submission" date="2019-02" db="EMBL/GenBank/DDBJ databases">
        <title>Granulicella sibirica sp. nov., a psychrotolerant acidobacterium isolated from an organic soil layer in forested tundra, West Siberia.</title>
        <authorList>
            <person name="Oshkin I.Y."/>
            <person name="Kulichevskaya I.S."/>
            <person name="Rijpstra W.I.C."/>
            <person name="Sinninghe Damste J.S."/>
            <person name="Rakitin A.L."/>
            <person name="Ravin N.V."/>
            <person name="Dedysh S.N."/>
        </authorList>
    </citation>
    <scope>NUCLEOTIDE SEQUENCE [LARGE SCALE GENOMIC DNA]</scope>
    <source>
        <strain evidence="4">AF10</strain>
    </source>
</reference>
<dbReference type="GO" id="GO:0016747">
    <property type="term" value="F:acyltransferase activity, transferring groups other than amino-acyl groups"/>
    <property type="evidence" value="ECO:0007669"/>
    <property type="project" value="InterPro"/>
</dbReference>
<dbReference type="AlphaFoldDB" id="A0A4Q0T3J5"/>
<accession>A0A4Q0T3J5</accession>
<sequence length="382" mass="43779">MLTISRRTPHSSGYLPTLDGWRALSILAVILFHDSLHTFGPLSTRWFYEYGSYGVDVFFAISGFLICSRLLDEERVTGSIDLRRFYARRALRILPPAVAYLLVLAVLSRKLDLRVGSGEWLESLLFARNYGHLFVHRVGWYTGQFWSLALEEQFYFIFPAILVFAALRNRIQVLTALILGVFIHRALILRSHTWNHVRFHTDVRVDAILVAALFAVLAADPLQRMVISRWLRFWPLLVVAVVCIIPLGQGKNWQITLLTLLTPCVVLGSTLNSEGVFGRFLEWAPLRYLGRISYSLYLWQQLFFTHHFEPDCPTSRGSFGRRILLMAICAIGSYYLIEKPFARFSRRLVPSATPDREEDSKAFRLVESDKSIPSYGEGVLSE</sequence>
<feature type="transmembrane region" description="Helical" evidence="1">
    <location>
        <begin position="145"/>
        <end position="166"/>
    </location>
</feature>
<evidence type="ECO:0000313" key="3">
    <source>
        <dbReference type="EMBL" id="RXH57847.1"/>
    </source>
</evidence>
<evidence type="ECO:0000259" key="2">
    <source>
        <dbReference type="Pfam" id="PF01757"/>
    </source>
</evidence>
<dbReference type="Pfam" id="PF01757">
    <property type="entry name" value="Acyl_transf_3"/>
    <property type="match status" value="1"/>
</dbReference>
<proteinExistence type="predicted"/>
<dbReference type="PANTHER" id="PTHR23028">
    <property type="entry name" value="ACETYLTRANSFERASE"/>
    <property type="match status" value="1"/>
</dbReference>
<keyword evidence="1" id="KW-0472">Membrane</keyword>
<keyword evidence="4" id="KW-1185">Reference proteome</keyword>
<evidence type="ECO:0000313" key="4">
    <source>
        <dbReference type="Proteomes" id="UP000289437"/>
    </source>
</evidence>
<organism evidence="3 4">
    <name type="scientific">Granulicella sibirica</name>
    <dbReference type="NCBI Taxonomy" id="2479048"/>
    <lineage>
        <taxon>Bacteria</taxon>
        <taxon>Pseudomonadati</taxon>
        <taxon>Acidobacteriota</taxon>
        <taxon>Terriglobia</taxon>
        <taxon>Terriglobales</taxon>
        <taxon>Acidobacteriaceae</taxon>
        <taxon>Granulicella</taxon>
    </lineage>
</organism>
<comment type="caution">
    <text evidence="3">The sequence shown here is derived from an EMBL/GenBank/DDBJ whole genome shotgun (WGS) entry which is preliminary data.</text>
</comment>